<dbReference type="InterPro" id="IPR028204">
    <property type="entry name" value="Tricorn_C1"/>
</dbReference>
<evidence type="ECO:0000256" key="6">
    <source>
        <dbReference type="ARBA" id="ARBA00022825"/>
    </source>
</evidence>
<dbReference type="InterPro" id="IPR015943">
    <property type="entry name" value="WD40/YVTN_repeat-like_dom_sf"/>
</dbReference>
<evidence type="ECO:0000256" key="2">
    <source>
        <dbReference type="ARBA" id="ARBA00008524"/>
    </source>
</evidence>
<dbReference type="GO" id="GO:0005737">
    <property type="term" value="C:cytoplasm"/>
    <property type="evidence" value="ECO:0007669"/>
    <property type="project" value="UniProtKB-SubCell"/>
</dbReference>
<dbReference type="EMBL" id="JACOSL010000047">
    <property type="protein sequence ID" value="MBI1757014.1"/>
    <property type="molecule type" value="Genomic_DNA"/>
</dbReference>
<dbReference type="SUPFAM" id="SSF50156">
    <property type="entry name" value="PDZ domain-like"/>
    <property type="match status" value="1"/>
</dbReference>
<dbReference type="GO" id="GO:0006508">
    <property type="term" value="P:proteolysis"/>
    <property type="evidence" value="ECO:0007669"/>
    <property type="project" value="UniProtKB-UniRule"/>
</dbReference>
<comment type="subcellular location">
    <subcellularLocation>
        <location evidence="1 7">Cytoplasm</location>
    </subcellularLocation>
</comment>
<evidence type="ECO:0000256" key="1">
    <source>
        <dbReference type="ARBA" id="ARBA00004496"/>
    </source>
</evidence>
<dbReference type="InterPro" id="IPR029045">
    <property type="entry name" value="ClpP/crotonase-like_dom_sf"/>
</dbReference>
<keyword evidence="3 7" id="KW-0963">Cytoplasm</keyword>
<keyword evidence="5 7" id="KW-0378">Hydrolase</keyword>
<name>A0A931LVK1_FIMGI</name>
<comment type="function">
    <text evidence="7">Degrades oligopeptides.</text>
</comment>
<dbReference type="InterPro" id="IPR012393">
    <property type="entry name" value="Tricorn_protease"/>
</dbReference>
<dbReference type="Pfam" id="PF14685">
    <property type="entry name" value="PDZ_Tricorn"/>
    <property type="match status" value="1"/>
</dbReference>
<organism evidence="11 12">
    <name type="scientific">Fimbriimonas ginsengisoli</name>
    <dbReference type="NCBI Taxonomy" id="1005039"/>
    <lineage>
        <taxon>Bacteria</taxon>
        <taxon>Bacillati</taxon>
        <taxon>Armatimonadota</taxon>
        <taxon>Fimbriimonadia</taxon>
        <taxon>Fimbriimonadales</taxon>
        <taxon>Fimbriimonadaceae</taxon>
        <taxon>Fimbriimonas</taxon>
    </lineage>
</organism>
<dbReference type="InterPro" id="IPR005151">
    <property type="entry name" value="Tail-specific_protease"/>
</dbReference>
<gene>
    <name evidence="11" type="ORF">HYR64_07905</name>
</gene>
<evidence type="ECO:0000256" key="5">
    <source>
        <dbReference type="ARBA" id="ARBA00022801"/>
    </source>
</evidence>
<dbReference type="Proteomes" id="UP000727962">
    <property type="component" value="Unassembled WGS sequence"/>
</dbReference>
<feature type="domain" description="Tail specific protease" evidence="10">
    <location>
        <begin position="875"/>
        <end position="1065"/>
    </location>
</feature>
<dbReference type="SUPFAM" id="SSF69322">
    <property type="entry name" value="Tricorn protease domain 2"/>
    <property type="match status" value="1"/>
</dbReference>
<feature type="compositionally biased region" description="Basic and acidic residues" evidence="9">
    <location>
        <begin position="557"/>
        <end position="586"/>
    </location>
</feature>
<dbReference type="Pfam" id="PF26549">
    <property type="entry name" value="Tricorn_N"/>
    <property type="match status" value="1"/>
</dbReference>
<evidence type="ECO:0000313" key="11">
    <source>
        <dbReference type="EMBL" id="MBI1757014.1"/>
    </source>
</evidence>
<dbReference type="Pfam" id="PF14684">
    <property type="entry name" value="Tricorn_C1"/>
    <property type="match status" value="1"/>
</dbReference>
<reference evidence="11" key="1">
    <citation type="submission" date="2020-07" db="EMBL/GenBank/DDBJ databases">
        <title>Huge and variable diversity of episymbiotic CPR bacteria and DPANN archaea in groundwater ecosystems.</title>
        <authorList>
            <person name="He C.Y."/>
            <person name="Keren R."/>
            <person name="Whittaker M."/>
            <person name="Farag I.F."/>
            <person name="Doudna J."/>
            <person name="Cate J.H.D."/>
            <person name="Banfield J.F."/>
        </authorList>
    </citation>
    <scope>NUCLEOTIDE SEQUENCE</scope>
    <source>
        <strain evidence="11">NC_groundwater_17_Pr7_B-0.1um_64_12</strain>
    </source>
</reference>
<evidence type="ECO:0000259" key="10">
    <source>
        <dbReference type="SMART" id="SM00245"/>
    </source>
</evidence>
<dbReference type="PIRSF" id="PIRSF036421">
    <property type="entry name" value="Tricorn_protease"/>
    <property type="match status" value="1"/>
</dbReference>
<comment type="caution">
    <text evidence="11">The sequence shown here is derived from an EMBL/GenBank/DDBJ whole genome shotgun (WGS) entry which is preliminary data.</text>
</comment>
<feature type="active site" description="Nucleophile" evidence="8">
    <location>
        <position position="996"/>
    </location>
</feature>
<evidence type="ECO:0000256" key="8">
    <source>
        <dbReference type="PIRSR" id="PIRSR036421-1"/>
    </source>
</evidence>
<dbReference type="Gene3D" id="2.130.10.10">
    <property type="entry name" value="YVTN repeat-like/Quinoprotein amine dehydrogenase"/>
    <property type="match status" value="1"/>
</dbReference>
<dbReference type="InterPro" id="IPR029414">
    <property type="entry name" value="Tricorn_PDZ"/>
</dbReference>
<dbReference type="AlphaFoldDB" id="A0A931LVK1"/>
<dbReference type="Pfam" id="PF26550">
    <property type="entry name" value="Tricorn_2nd"/>
    <property type="match status" value="1"/>
</dbReference>
<dbReference type="PANTHER" id="PTHR43253:SF1">
    <property type="entry name" value="TRICORN PROTEASE HOMOLOG 2-RELATED"/>
    <property type="match status" value="1"/>
</dbReference>
<dbReference type="InterPro" id="IPR036034">
    <property type="entry name" value="PDZ_sf"/>
</dbReference>
<proteinExistence type="inferred from homology"/>
<evidence type="ECO:0000313" key="12">
    <source>
        <dbReference type="Proteomes" id="UP000727962"/>
    </source>
</evidence>
<evidence type="ECO:0000256" key="3">
    <source>
        <dbReference type="ARBA" id="ARBA00022490"/>
    </source>
</evidence>
<dbReference type="Pfam" id="PF03572">
    <property type="entry name" value="Peptidase_S41"/>
    <property type="match status" value="1"/>
</dbReference>
<dbReference type="Gene3D" id="3.30.750.44">
    <property type="match status" value="1"/>
</dbReference>
<keyword evidence="4 7" id="KW-0645">Protease</keyword>
<dbReference type="PANTHER" id="PTHR43253">
    <property type="entry name" value="TRICORN PROTEASE HOMOLOG 2-RELATED"/>
    <property type="match status" value="1"/>
</dbReference>
<dbReference type="SMART" id="SM00245">
    <property type="entry name" value="TSPc"/>
    <property type="match status" value="1"/>
</dbReference>
<comment type="similarity">
    <text evidence="2 7">Belongs to the peptidase S41B family.</text>
</comment>
<keyword evidence="6 7" id="KW-0720">Serine protease</keyword>
<dbReference type="SUPFAM" id="SSF52096">
    <property type="entry name" value="ClpP/crotonase"/>
    <property type="match status" value="1"/>
</dbReference>
<feature type="region of interest" description="Disordered" evidence="9">
    <location>
        <begin position="537"/>
        <end position="591"/>
    </location>
</feature>
<accession>A0A931LVK1</accession>
<dbReference type="Gene3D" id="2.30.42.10">
    <property type="match status" value="1"/>
</dbReference>
<protein>
    <recommendedName>
        <fullName evidence="7">Tricorn protease homolog</fullName>
        <ecNumber evidence="7">3.4.21.-</ecNumber>
    </recommendedName>
</protein>
<evidence type="ECO:0000256" key="7">
    <source>
        <dbReference type="PIRNR" id="PIRNR036421"/>
    </source>
</evidence>
<feature type="active site" description="Charge relay system" evidence="8">
    <location>
        <position position="1054"/>
    </location>
</feature>
<dbReference type="EC" id="3.4.21.-" evidence="7"/>
<dbReference type="CDD" id="cd07562">
    <property type="entry name" value="Peptidase_S41_TRI"/>
    <property type="match status" value="1"/>
</dbReference>
<dbReference type="Gene3D" id="2.120.10.60">
    <property type="entry name" value="Tricorn protease N-terminal domain"/>
    <property type="match status" value="1"/>
</dbReference>
<evidence type="ECO:0000256" key="9">
    <source>
        <dbReference type="SAM" id="MobiDB-lite"/>
    </source>
</evidence>
<dbReference type="SUPFAM" id="SSF69304">
    <property type="entry name" value="Tricorn protease N-terminal domain"/>
    <property type="match status" value="1"/>
</dbReference>
<dbReference type="Gene3D" id="3.90.226.10">
    <property type="entry name" value="2-enoyl-CoA Hydratase, Chain A, domain 1"/>
    <property type="match status" value="1"/>
</dbReference>
<sequence length="1113" mass="121602">MLAAVAIAALLQTSTAFDPGPNPLLMQHPTMNSTEIVFQFADDLWSVPRGGGDARRLTSALGVESSPYFSPDGKLVAFSGEYDGNKDVFVMPAEGGVPTRLTAHPAPDTVLGWTPDGKSVVFSSPMLSNTDLPRLFTVPVNGGFPKPLPFPSGSMASLSPDGQRVAYVPGIKWELAWKRYRGGQAYRIWLGEMSDSKVKEIPRKNWNDEQPMWVGDKVFYLSDRSGPVGLYSYDTTNGAEREEVKGEGFDIKSATAGPDGIVYAKLGSINILDFKTRATHQVPVEIHGDFTEVRANFKNLTPWLTAASLSPSGSRVVVTARGWVLTVPASKGDARLLDDVQGVHRRDATWSPDGRTIAYITDADGPQKLGLWDVATAMERRVALGDSPAYYDPPFSVAAPTWSPDSSKFAFTDNRNALWVVDVATGVNTKIDELLYADPTHGLAASWSPDSKWLAYSRDLDSHFNAIFLRSLESGKSTQITDGLSNADSPVFDRDGKHLYFFASTNVGQSSSWLDLSSLNNLNAESSVYAVVLSKDGANPLQPESDEETPKPAAEPPKPEPPRGDAPRPDAPKLEAPKADAPKPDAAKPSGLVTKVDLEGIESRIIALPMPAAGYDRLVAGPAGSFFALAHAKRANPFDVEPFDSVSKFSFTDRKVIPFTGGVVLFDTNADGSKVLIGRPGSLAVVPSAGPPAPGQGDVKLSGLVVKIEPRAEWERMFHEIWRNEKMLFYSPTLHGIDADAMDRRYAPFLKNIYSRNDLNYLFVDMLGELCIGHMFPGGGDIPHAKPVPGGLLGADYAFGNGHYKLARIYNGERWNPKLYAPLAQPGVNAKEGEYLLAIDGKDLVEAIDVYAALEAKAGKQVKIKLGPNADGRDSREVTVVPVPNEFALRQRAWAEDNRRTVEKLTGGRGGYVHVPDTGEGGWTEFNRYYYAQVGKDGMVVDERFNHGGLINDFMIHEMQKPFIAAFTPRYGKDWPTPGSSIFGPKVMLINAFAGSGGDMFPWLFRHEKVGPLIGKRTWGGLIASFGFPLPDGGRINSPDRAFYNVDTGKWDVENYGVDPDIDVELDPALWRQGRDAQLERAIDELNKRLANYKAPKLQHPPYPDKTKLDVRY</sequence>
<dbReference type="GO" id="GO:0008236">
    <property type="term" value="F:serine-type peptidase activity"/>
    <property type="evidence" value="ECO:0007669"/>
    <property type="project" value="UniProtKB-UniRule"/>
</dbReference>
<evidence type="ECO:0000256" key="4">
    <source>
        <dbReference type="ARBA" id="ARBA00022670"/>
    </source>
</evidence>
<feature type="active site" description="Charge relay system" evidence="8">
    <location>
        <position position="774"/>
    </location>
</feature>